<evidence type="ECO:0000313" key="3">
    <source>
        <dbReference type="Proteomes" id="UP000703661"/>
    </source>
</evidence>
<feature type="non-terminal residue" evidence="2">
    <location>
        <position position="71"/>
    </location>
</feature>
<feature type="non-terminal residue" evidence="2">
    <location>
        <position position="1"/>
    </location>
</feature>
<sequence>LREEYDIFPQEIYYCLSEAKIQEFMARWSKQDGLWRPSEDKPRTNPKETEKSPLEQEADELRRKMNNLQRE</sequence>
<keyword evidence="3" id="KW-1185">Reference proteome</keyword>
<feature type="region of interest" description="Disordered" evidence="1">
    <location>
        <begin position="32"/>
        <end position="71"/>
    </location>
</feature>
<reference evidence="2" key="1">
    <citation type="journal article" date="2020" name="Fungal Divers.">
        <title>Resolving the Mortierellaceae phylogeny through synthesis of multi-gene phylogenetics and phylogenomics.</title>
        <authorList>
            <person name="Vandepol N."/>
            <person name="Liber J."/>
            <person name="Desiro A."/>
            <person name="Na H."/>
            <person name="Kennedy M."/>
            <person name="Barry K."/>
            <person name="Grigoriev I.V."/>
            <person name="Miller A.N."/>
            <person name="O'Donnell K."/>
            <person name="Stajich J.E."/>
            <person name="Bonito G."/>
        </authorList>
    </citation>
    <scope>NUCLEOTIDE SEQUENCE</scope>
    <source>
        <strain evidence="2">NRRL 2769</strain>
    </source>
</reference>
<protein>
    <submittedName>
        <fullName evidence="2">Uncharacterized protein</fullName>
    </submittedName>
</protein>
<feature type="compositionally biased region" description="Basic and acidic residues" evidence="1">
    <location>
        <begin position="37"/>
        <end position="71"/>
    </location>
</feature>
<organism evidence="2 3">
    <name type="scientific">Entomortierella chlamydospora</name>
    <dbReference type="NCBI Taxonomy" id="101097"/>
    <lineage>
        <taxon>Eukaryota</taxon>
        <taxon>Fungi</taxon>
        <taxon>Fungi incertae sedis</taxon>
        <taxon>Mucoromycota</taxon>
        <taxon>Mortierellomycotina</taxon>
        <taxon>Mortierellomycetes</taxon>
        <taxon>Mortierellales</taxon>
        <taxon>Mortierellaceae</taxon>
        <taxon>Entomortierella</taxon>
    </lineage>
</organism>
<evidence type="ECO:0000313" key="2">
    <source>
        <dbReference type="EMBL" id="KAF9995548.1"/>
    </source>
</evidence>
<accession>A0A9P6MF53</accession>
<dbReference type="EMBL" id="JAAAID010003842">
    <property type="protein sequence ID" value="KAF9995548.1"/>
    <property type="molecule type" value="Genomic_DNA"/>
</dbReference>
<name>A0A9P6MF53_9FUNG</name>
<comment type="caution">
    <text evidence="2">The sequence shown here is derived from an EMBL/GenBank/DDBJ whole genome shotgun (WGS) entry which is preliminary data.</text>
</comment>
<proteinExistence type="predicted"/>
<dbReference type="Proteomes" id="UP000703661">
    <property type="component" value="Unassembled WGS sequence"/>
</dbReference>
<evidence type="ECO:0000256" key="1">
    <source>
        <dbReference type="SAM" id="MobiDB-lite"/>
    </source>
</evidence>
<gene>
    <name evidence="2" type="ORF">BGZ80_007480</name>
</gene>
<dbReference type="AlphaFoldDB" id="A0A9P6MF53"/>